<feature type="transmembrane region" description="Helical" evidence="5">
    <location>
        <begin position="196"/>
        <end position="213"/>
    </location>
</feature>
<dbReference type="GO" id="GO:0009977">
    <property type="term" value="F:proton motive force dependent protein transmembrane transporter activity"/>
    <property type="evidence" value="ECO:0007669"/>
    <property type="project" value="TreeGrafter"/>
</dbReference>
<keyword evidence="3 5" id="KW-1133">Transmembrane helix</keyword>
<evidence type="ECO:0000256" key="5">
    <source>
        <dbReference type="HAMAP-Rule" id="MF_00902"/>
    </source>
</evidence>
<sequence>MSIEPETLVDHIAELRKRLIWVLVIFLINIVITFIFVDPIYYTLVNDASRLFPGMGEIELTVLGPGEILKVYFTVAGLAAFGLTIPFLLYHLWAFIRPALEEKEAKLAYKFLPLVAGMFFAGILFGYYFVFPLLYKFLYQLGVERFNIMYTAANYFGFMTNIVIPFGLIFEMPVAVLFLSRIGILAPHTLVKVRKYAYLGLVILASMISPPDFVSHISVAAPMIMLYELSIVIAKWSWRKREQAIQEAEARLAQEEA</sequence>
<comment type="caution">
    <text evidence="5">Lacks conserved residue(s) required for the propagation of feature annotation.</text>
</comment>
<protein>
    <recommendedName>
        <fullName evidence="5">Sec-independent protein translocase protein TatC</fullName>
    </recommendedName>
</protein>
<feature type="transmembrane region" description="Helical" evidence="5">
    <location>
        <begin position="155"/>
        <end position="184"/>
    </location>
</feature>
<organism evidence="6 7">
    <name type="scientific">Tumebacillus algifaecis</name>
    <dbReference type="NCBI Taxonomy" id="1214604"/>
    <lineage>
        <taxon>Bacteria</taxon>
        <taxon>Bacillati</taxon>
        <taxon>Bacillota</taxon>
        <taxon>Bacilli</taxon>
        <taxon>Bacillales</taxon>
        <taxon>Alicyclobacillaceae</taxon>
        <taxon>Tumebacillus</taxon>
    </lineage>
</organism>
<keyword evidence="5" id="KW-0811">Translocation</keyword>
<feature type="transmembrane region" description="Helical" evidence="5">
    <location>
        <begin position="71"/>
        <end position="90"/>
    </location>
</feature>
<dbReference type="InterPro" id="IPR002033">
    <property type="entry name" value="TatC"/>
</dbReference>
<feature type="transmembrane region" description="Helical" evidence="5">
    <location>
        <begin position="20"/>
        <end position="42"/>
    </location>
</feature>
<accession>A0A223D5A4</accession>
<comment type="function">
    <text evidence="5">Part of the twin-arginine translocation (Tat) system that transports large folded proteins containing a characteristic twin-arginine motif in their signal peptide across membranes.</text>
</comment>
<dbReference type="KEGG" id="tab:CIG75_18755"/>
<dbReference type="Proteomes" id="UP000214688">
    <property type="component" value="Chromosome"/>
</dbReference>
<keyword evidence="5" id="KW-0653">Protein transport</keyword>
<dbReference type="RefSeq" id="WP_094238006.1">
    <property type="nucleotide sequence ID" value="NZ_CP022657.1"/>
</dbReference>
<dbReference type="PANTHER" id="PTHR30371">
    <property type="entry name" value="SEC-INDEPENDENT PROTEIN TRANSLOCASE PROTEIN TATC"/>
    <property type="match status" value="1"/>
</dbReference>
<dbReference type="GO" id="GO:0043953">
    <property type="term" value="P:protein transport by the Tat complex"/>
    <property type="evidence" value="ECO:0007669"/>
    <property type="project" value="UniProtKB-UniRule"/>
</dbReference>
<dbReference type="PROSITE" id="PS01218">
    <property type="entry name" value="TATC"/>
    <property type="match status" value="1"/>
</dbReference>
<keyword evidence="4 5" id="KW-0472">Membrane</keyword>
<comment type="subcellular location">
    <subcellularLocation>
        <location evidence="5">Cell membrane</location>
        <topology evidence="5">Multi-pass membrane protein</topology>
    </subcellularLocation>
    <subcellularLocation>
        <location evidence="1">Membrane</location>
        <topology evidence="1">Multi-pass membrane protein</topology>
    </subcellularLocation>
</comment>
<dbReference type="InterPro" id="IPR019820">
    <property type="entry name" value="Sec-indep_translocase_CS"/>
</dbReference>
<evidence type="ECO:0000256" key="3">
    <source>
        <dbReference type="ARBA" id="ARBA00022989"/>
    </source>
</evidence>
<dbReference type="GO" id="GO:0065002">
    <property type="term" value="P:intracellular protein transmembrane transport"/>
    <property type="evidence" value="ECO:0007669"/>
    <property type="project" value="TreeGrafter"/>
</dbReference>
<dbReference type="HAMAP" id="MF_00902">
    <property type="entry name" value="TatC"/>
    <property type="match status" value="1"/>
</dbReference>
<evidence type="ECO:0000256" key="4">
    <source>
        <dbReference type="ARBA" id="ARBA00023136"/>
    </source>
</evidence>
<evidence type="ECO:0000313" key="6">
    <source>
        <dbReference type="EMBL" id="ASS76779.1"/>
    </source>
</evidence>
<comment type="subunit">
    <text evidence="5">Forms a complex with TatA.</text>
</comment>
<gene>
    <name evidence="5 6" type="primary">tatC</name>
    <name evidence="6" type="ORF">CIG75_18755</name>
</gene>
<evidence type="ECO:0000256" key="1">
    <source>
        <dbReference type="ARBA" id="ARBA00004141"/>
    </source>
</evidence>
<dbReference type="PANTHER" id="PTHR30371:SF4">
    <property type="entry name" value="SEC-INDEPENDENT PROTEIN TRANSLOCASE PROTEIN TATCD"/>
    <property type="match status" value="1"/>
</dbReference>
<keyword evidence="5" id="KW-0813">Transport</keyword>
<dbReference type="Pfam" id="PF00902">
    <property type="entry name" value="TatC"/>
    <property type="match status" value="1"/>
</dbReference>
<dbReference type="NCBIfam" id="TIGR00945">
    <property type="entry name" value="tatC"/>
    <property type="match status" value="1"/>
</dbReference>
<feature type="transmembrane region" description="Helical" evidence="5">
    <location>
        <begin position="111"/>
        <end position="135"/>
    </location>
</feature>
<keyword evidence="2 5" id="KW-0812">Transmembrane</keyword>
<evidence type="ECO:0000313" key="7">
    <source>
        <dbReference type="Proteomes" id="UP000214688"/>
    </source>
</evidence>
<dbReference type="AlphaFoldDB" id="A0A223D5A4"/>
<comment type="similarity">
    <text evidence="5">Belongs to the TatC family.</text>
</comment>
<evidence type="ECO:0000256" key="2">
    <source>
        <dbReference type="ARBA" id="ARBA00022692"/>
    </source>
</evidence>
<dbReference type="EMBL" id="CP022657">
    <property type="protein sequence ID" value="ASS76779.1"/>
    <property type="molecule type" value="Genomic_DNA"/>
</dbReference>
<proteinExistence type="inferred from homology"/>
<dbReference type="OrthoDB" id="9777044at2"/>
<reference evidence="6 7" key="1">
    <citation type="journal article" date="2015" name="Int. J. Syst. Evol. Microbiol.">
        <title>Tumebacillus algifaecis sp. nov., isolated from decomposing algal scum.</title>
        <authorList>
            <person name="Wu Y.F."/>
            <person name="Zhang B."/>
            <person name="Xing P."/>
            <person name="Wu Q.L."/>
            <person name="Liu S.J."/>
        </authorList>
    </citation>
    <scope>NUCLEOTIDE SEQUENCE [LARGE SCALE GENOMIC DNA]</scope>
    <source>
        <strain evidence="6 7">THMBR28</strain>
    </source>
</reference>
<name>A0A223D5A4_9BACL</name>
<keyword evidence="5" id="KW-1003">Cell membrane</keyword>
<keyword evidence="7" id="KW-1185">Reference proteome</keyword>
<dbReference type="GO" id="GO:0033281">
    <property type="term" value="C:TAT protein transport complex"/>
    <property type="evidence" value="ECO:0007669"/>
    <property type="project" value="UniProtKB-UniRule"/>
</dbReference>
<dbReference type="PRINTS" id="PR01840">
    <property type="entry name" value="TATCFAMILY"/>
</dbReference>